<dbReference type="EMBL" id="PJNI01000001">
    <property type="protein sequence ID" value="PKR82301.1"/>
    <property type="molecule type" value="Genomic_DNA"/>
</dbReference>
<feature type="chain" id="PRO_5014143051" description="PKD domain-containing protein" evidence="1">
    <location>
        <begin position="21"/>
        <end position="755"/>
    </location>
</feature>
<accession>A0A2I0R6T4</accession>
<proteinExistence type="predicted"/>
<reference evidence="3 4" key="1">
    <citation type="submission" date="2017-12" db="EMBL/GenBank/DDBJ databases">
        <title>The draft genome sequence of Brumimicrobium saltpan LHR20.</title>
        <authorList>
            <person name="Do Z.-J."/>
            <person name="Luo H.-R."/>
        </authorList>
    </citation>
    <scope>NUCLEOTIDE SEQUENCE [LARGE SCALE GENOMIC DNA]</scope>
    <source>
        <strain evidence="3 4">LHR20</strain>
    </source>
</reference>
<dbReference type="AlphaFoldDB" id="A0A2I0R6T4"/>
<dbReference type="InterPro" id="IPR035986">
    <property type="entry name" value="PKD_dom_sf"/>
</dbReference>
<protein>
    <recommendedName>
        <fullName evidence="2">PKD domain-containing protein</fullName>
    </recommendedName>
</protein>
<comment type="caution">
    <text evidence="3">The sequence shown here is derived from an EMBL/GenBank/DDBJ whole genome shotgun (WGS) entry which is preliminary data.</text>
</comment>
<name>A0A2I0R6T4_9FLAO</name>
<dbReference type="RefSeq" id="WP_101333485.1">
    <property type="nucleotide sequence ID" value="NZ_PJNI01000001.1"/>
</dbReference>
<dbReference type="NCBIfam" id="TIGR04131">
    <property type="entry name" value="Bac_Flav_CTERM"/>
    <property type="match status" value="1"/>
</dbReference>
<evidence type="ECO:0000313" key="4">
    <source>
        <dbReference type="Proteomes" id="UP000236654"/>
    </source>
</evidence>
<dbReference type="Gene3D" id="2.60.40.10">
    <property type="entry name" value="Immunoglobulins"/>
    <property type="match status" value="2"/>
</dbReference>
<dbReference type="InterPro" id="IPR013783">
    <property type="entry name" value="Ig-like_fold"/>
</dbReference>
<sequence length="755" mass="80672">MKYTMLTSIKSILIFGFVFGANLTTNAQQGDIIPPACANDTYTLDPGTTIHFYDDGGPGGDCNNGGNVSDGNFSNANCETITTICPAACESLDIEFLTFSMYNTSSGWDWMVIYEGTGTSGNIIFDNRSGSPDNPRGTDCDFVNNNDVLDIISAQDQCITFRFFATSVVNREGWDARVTSVAVPGAGVVDIDVTAPTCTADGSAVISNYDNSSTYTFTPTGPSVGTGGVITGATFGQSYSVEENAAGCPTSFQIDAQVLPPDVPSFNITAPTCSADGSAEITNYLSGATYTFTPLGPSVNTSGAITGANFGQSYTVEVENGGCTETATFQIEEQLVSPAIPNFNITAPTCLADGSAELTNYDNTMSYTFTPAGPSIGSSGEITGETTGQSYTLEVDNGSCTETAVFQTDEQLETPDEPVFNIIDPTCQADGSAEISNYDATLTYTFTPAGPTLGSLGEITGVSFGQNYNVEVDNGGCSATSDFQVETQLETPVPNIFADTTIGCTPQTITFVDTSGYVNVTCSWDFGDGSTSEICDTVEHVYDEEGIYDVTLTLESAEGCVGDTTLYSYIEIVESPIADFTANPMITDFNNTQIIFTNESMNDTTYVWDFDDTSSQVSNVDPIHTYPIGIADDYNVMLYAFGDFGCVDSTSLTIVVNNPDVEISVPNIFTPNGDNENDFFELINVDNIEDLDLIILNRWGNVVFESNDPNFKWNGSIQNNGAECTDGTYFYKIKVKDLMGEEILKHGFVQLARGK</sequence>
<keyword evidence="4" id="KW-1185">Reference proteome</keyword>
<evidence type="ECO:0000259" key="2">
    <source>
        <dbReference type="PROSITE" id="PS50093"/>
    </source>
</evidence>
<keyword evidence="1" id="KW-0732">Signal</keyword>
<dbReference type="OrthoDB" id="1652165at2"/>
<dbReference type="SMART" id="SM00089">
    <property type="entry name" value="PKD"/>
    <property type="match status" value="2"/>
</dbReference>
<dbReference type="Pfam" id="PF18911">
    <property type="entry name" value="PKD_4"/>
    <property type="match status" value="1"/>
</dbReference>
<dbReference type="Proteomes" id="UP000236654">
    <property type="component" value="Unassembled WGS sequence"/>
</dbReference>
<feature type="signal peptide" evidence="1">
    <location>
        <begin position="1"/>
        <end position="20"/>
    </location>
</feature>
<dbReference type="SUPFAM" id="SSF49299">
    <property type="entry name" value="PKD domain"/>
    <property type="match status" value="2"/>
</dbReference>
<dbReference type="InterPro" id="IPR000601">
    <property type="entry name" value="PKD_dom"/>
</dbReference>
<evidence type="ECO:0000313" key="3">
    <source>
        <dbReference type="EMBL" id="PKR82301.1"/>
    </source>
</evidence>
<dbReference type="PROSITE" id="PS50093">
    <property type="entry name" value="PKD"/>
    <property type="match status" value="1"/>
</dbReference>
<dbReference type="Pfam" id="PF13585">
    <property type="entry name" value="CHU_C"/>
    <property type="match status" value="1"/>
</dbReference>
<evidence type="ECO:0000256" key="1">
    <source>
        <dbReference type="SAM" id="SignalP"/>
    </source>
</evidence>
<gene>
    <name evidence="3" type="ORF">CW751_02925</name>
</gene>
<feature type="domain" description="PKD" evidence="2">
    <location>
        <begin position="492"/>
        <end position="559"/>
    </location>
</feature>
<dbReference type="CDD" id="cd00146">
    <property type="entry name" value="PKD"/>
    <property type="match status" value="1"/>
</dbReference>
<organism evidence="3 4">
    <name type="scientific">Brumimicrobium salinarum</name>
    <dbReference type="NCBI Taxonomy" id="2058658"/>
    <lineage>
        <taxon>Bacteria</taxon>
        <taxon>Pseudomonadati</taxon>
        <taxon>Bacteroidota</taxon>
        <taxon>Flavobacteriia</taxon>
        <taxon>Flavobacteriales</taxon>
        <taxon>Crocinitomicaceae</taxon>
        <taxon>Brumimicrobium</taxon>
    </lineage>
</organism>
<dbReference type="InterPro" id="IPR022409">
    <property type="entry name" value="PKD/Chitinase_dom"/>
</dbReference>
<dbReference type="InterPro" id="IPR026341">
    <property type="entry name" value="T9SS_type_B"/>
</dbReference>